<dbReference type="GO" id="GO:0055064">
    <property type="term" value="P:chloride ion homeostasis"/>
    <property type="evidence" value="ECO:0007669"/>
    <property type="project" value="TreeGrafter"/>
</dbReference>
<accession>A0A183IYD3</accession>
<evidence type="ECO:0000256" key="3">
    <source>
        <dbReference type="ARBA" id="ARBA00022989"/>
    </source>
</evidence>
<comment type="subcellular location">
    <subcellularLocation>
        <location evidence="1">Membrane</location>
        <topology evidence="1">Multi-pass membrane protein</topology>
    </subcellularLocation>
</comment>
<organism evidence="9">
    <name type="scientific">Soboliphyme baturini</name>
    <dbReference type="NCBI Taxonomy" id="241478"/>
    <lineage>
        <taxon>Eukaryota</taxon>
        <taxon>Metazoa</taxon>
        <taxon>Ecdysozoa</taxon>
        <taxon>Nematoda</taxon>
        <taxon>Enoplea</taxon>
        <taxon>Dorylaimia</taxon>
        <taxon>Dioctophymatida</taxon>
        <taxon>Dioctophymatoidea</taxon>
        <taxon>Soboliphymatidae</taxon>
        <taxon>Soboliphyme</taxon>
    </lineage>
</organism>
<sequence>MISRNLGAEFGSAVGILFYLANAVACSMYLIGTTEVLLTYVAPSLPQVGNAEQRTAADMINNFRIYGTLILLLVFAFCAMGVRFVQFFAPISLSCVIMSILAIWAGAFAADYERSPRICMLGDRLIKVERANRANLTELCTKNDTGLLWPFYCKVANGTTTCDPYFVNNKVRLVPAIPGFRGDIITIMLMVFSDNAFPAYMSKDEVVPDHKGNPRIEVVQDIATSFFILLAIYFPSVTGIMTGSNMSGDLKDPQRSIPLGTLAAQISTSFVYLSFVIVFGGTIERPLLWDKCHSLTDDVFDFYGSKFLDMVKAWAIA</sequence>
<evidence type="ECO:0000256" key="1">
    <source>
        <dbReference type="ARBA" id="ARBA00004141"/>
    </source>
</evidence>
<dbReference type="GO" id="GO:0055075">
    <property type="term" value="P:potassium ion homeostasis"/>
    <property type="evidence" value="ECO:0007669"/>
    <property type="project" value="TreeGrafter"/>
</dbReference>
<dbReference type="GO" id="GO:0007268">
    <property type="term" value="P:chemical synaptic transmission"/>
    <property type="evidence" value="ECO:0007669"/>
    <property type="project" value="TreeGrafter"/>
</dbReference>
<proteinExistence type="predicted"/>
<keyword evidence="8" id="KW-1185">Reference proteome</keyword>
<dbReference type="Gene3D" id="1.20.1740.10">
    <property type="entry name" value="Amino acid/polyamine transporter I"/>
    <property type="match status" value="1"/>
</dbReference>
<evidence type="ECO:0000256" key="4">
    <source>
        <dbReference type="ARBA" id="ARBA00023136"/>
    </source>
</evidence>
<protein>
    <submittedName>
        <fullName evidence="9">AA_permease domain-containing protein</fullName>
    </submittedName>
</protein>
<dbReference type="AlphaFoldDB" id="A0A183IYD3"/>
<feature type="transmembrane region" description="Helical" evidence="5">
    <location>
        <begin position="63"/>
        <end position="82"/>
    </location>
</feature>
<reference evidence="7 8" key="2">
    <citation type="submission" date="2018-11" db="EMBL/GenBank/DDBJ databases">
        <authorList>
            <consortium name="Pathogen Informatics"/>
        </authorList>
    </citation>
    <scope>NUCLEOTIDE SEQUENCE [LARGE SCALE GENOMIC DNA]</scope>
</reference>
<dbReference type="Pfam" id="PF00324">
    <property type="entry name" value="AA_permease"/>
    <property type="match status" value="1"/>
</dbReference>
<dbReference type="GO" id="GO:0006884">
    <property type="term" value="P:cell volume homeostasis"/>
    <property type="evidence" value="ECO:0007669"/>
    <property type="project" value="TreeGrafter"/>
</dbReference>
<feature type="transmembrane region" description="Helical" evidence="5">
    <location>
        <begin position="88"/>
        <end position="110"/>
    </location>
</feature>
<evidence type="ECO:0000313" key="8">
    <source>
        <dbReference type="Proteomes" id="UP000270296"/>
    </source>
</evidence>
<evidence type="ECO:0000256" key="2">
    <source>
        <dbReference type="ARBA" id="ARBA00022692"/>
    </source>
</evidence>
<keyword evidence="4 5" id="KW-0472">Membrane</keyword>
<feature type="domain" description="Amino acid permease/ SLC12A" evidence="6">
    <location>
        <begin position="223"/>
        <end position="286"/>
    </location>
</feature>
<dbReference type="EMBL" id="UZAM01011805">
    <property type="protein sequence ID" value="VDP18303.1"/>
    <property type="molecule type" value="Genomic_DNA"/>
</dbReference>
<feature type="transmembrane region" description="Helical" evidence="5">
    <location>
        <begin position="262"/>
        <end position="283"/>
    </location>
</feature>
<dbReference type="GO" id="GO:0005886">
    <property type="term" value="C:plasma membrane"/>
    <property type="evidence" value="ECO:0007669"/>
    <property type="project" value="TreeGrafter"/>
</dbReference>
<feature type="transmembrane region" description="Helical" evidence="5">
    <location>
        <begin position="16"/>
        <end position="42"/>
    </location>
</feature>
<feature type="transmembrane region" description="Helical" evidence="5">
    <location>
        <begin position="222"/>
        <end position="242"/>
    </location>
</feature>
<dbReference type="GO" id="GO:0015379">
    <property type="term" value="F:potassium:chloride symporter activity"/>
    <property type="evidence" value="ECO:0007669"/>
    <property type="project" value="TreeGrafter"/>
</dbReference>
<dbReference type="OrthoDB" id="2020542at2759"/>
<dbReference type="PANTHER" id="PTHR11827:SF53">
    <property type="entry name" value="K+_CL-COTRANSPORTER"/>
    <property type="match status" value="1"/>
</dbReference>
<reference evidence="9" key="1">
    <citation type="submission" date="2016-06" db="UniProtKB">
        <authorList>
            <consortium name="WormBaseParasite"/>
        </authorList>
    </citation>
    <scope>IDENTIFICATION</scope>
</reference>
<dbReference type="InterPro" id="IPR004842">
    <property type="entry name" value="SLC12A_fam"/>
</dbReference>
<evidence type="ECO:0000256" key="5">
    <source>
        <dbReference type="SAM" id="Phobius"/>
    </source>
</evidence>
<name>A0A183IYD3_9BILA</name>
<dbReference type="Proteomes" id="UP000270296">
    <property type="component" value="Unassembled WGS sequence"/>
</dbReference>
<dbReference type="WBParaSite" id="SBAD_0000894201-mRNA-1">
    <property type="protein sequence ID" value="SBAD_0000894201-mRNA-1"/>
    <property type="gene ID" value="SBAD_0000894201"/>
</dbReference>
<keyword evidence="2 5" id="KW-0812">Transmembrane</keyword>
<evidence type="ECO:0000259" key="6">
    <source>
        <dbReference type="Pfam" id="PF00324"/>
    </source>
</evidence>
<dbReference type="InterPro" id="IPR004841">
    <property type="entry name" value="AA-permease/SLC12A_dom"/>
</dbReference>
<dbReference type="GO" id="GO:1990573">
    <property type="term" value="P:potassium ion import across plasma membrane"/>
    <property type="evidence" value="ECO:0007669"/>
    <property type="project" value="TreeGrafter"/>
</dbReference>
<dbReference type="GO" id="GO:0045202">
    <property type="term" value="C:synapse"/>
    <property type="evidence" value="ECO:0007669"/>
    <property type="project" value="GOC"/>
</dbReference>
<evidence type="ECO:0000313" key="9">
    <source>
        <dbReference type="WBParaSite" id="SBAD_0000894201-mRNA-1"/>
    </source>
</evidence>
<dbReference type="PANTHER" id="PTHR11827">
    <property type="entry name" value="SOLUTE CARRIER FAMILY 12, CATION COTRANSPORTERS"/>
    <property type="match status" value="1"/>
</dbReference>
<evidence type="ECO:0000313" key="7">
    <source>
        <dbReference type="EMBL" id="VDP18303.1"/>
    </source>
</evidence>
<keyword evidence="3 5" id="KW-1133">Transmembrane helix</keyword>
<gene>
    <name evidence="7" type="ORF">SBAD_LOCUS8631</name>
</gene>